<sequence length="96" mass="11013">MKVLYVLNIKGKEFLVSPGDKIKVPYINGLNPGEKFVVENALLFDEEPEIKTKNVETIVEGIGKERTVIAFKYRPKKGYRNKKGNRQRYTLLRVSG</sequence>
<keyword evidence="3" id="KW-0689">Ribosomal protein</keyword>
<dbReference type="GO" id="GO:0003735">
    <property type="term" value="F:structural constituent of ribosome"/>
    <property type="evidence" value="ECO:0007669"/>
    <property type="project" value="TreeGrafter"/>
</dbReference>
<protein>
    <recommendedName>
        <fullName evidence="2">50S ribosomal protein L21</fullName>
    </recommendedName>
</protein>
<proteinExistence type="inferred from homology"/>
<evidence type="ECO:0000313" key="3">
    <source>
        <dbReference type="EMBL" id="HHI65302.1"/>
    </source>
</evidence>
<dbReference type="EMBL" id="DRUY01000069">
    <property type="protein sequence ID" value="HHI65302.1"/>
    <property type="molecule type" value="Genomic_DNA"/>
</dbReference>
<reference evidence="3" key="1">
    <citation type="journal article" date="2020" name="mSystems">
        <title>Genome- and Community-Level Interaction Insights into Carbon Utilization and Element Cycling Functions of Hydrothermarchaeota in Hydrothermal Sediment.</title>
        <authorList>
            <person name="Zhou Z."/>
            <person name="Liu Y."/>
            <person name="Xu W."/>
            <person name="Pan J."/>
            <person name="Luo Z.H."/>
            <person name="Li M."/>
        </authorList>
    </citation>
    <scope>NUCLEOTIDE SEQUENCE [LARGE SCALE GENOMIC DNA]</scope>
    <source>
        <strain evidence="3">SpSt-1019</strain>
    </source>
</reference>
<accession>A0A7C5KEG4</accession>
<dbReference type="InterPro" id="IPR028909">
    <property type="entry name" value="bL21-like"/>
</dbReference>
<evidence type="ECO:0000256" key="1">
    <source>
        <dbReference type="ARBA" id="ARBA00008563"/>
    </source>
</evidence>
<dbReference type="AlphaFoldDB" id="A0A7C5KEG4"/>
<organism evidence="3">
    <name type="scientific">Thermodesulfobium narugense</name>
    <dbReference type="NCBI Taxonomy" id="184064"/>
    <lineage>
        <taxon>Bacteria</taxon>
        <taxon>Pseudomonadati</taxon>
        <taxon>Thermodesulfobiota</taxon>
        <taxon>Thermodesulfobiia</taxon>
        <taxon>Thermodesulfobiales</taxon>
        <taxon>Thermodesulfobiaceae</taxon>
        <taxon>Thermodesulfobium</taxon>
    </lineage>
</organism>
<dbReference type="GO" id="GO:0005840">
    <property type="term" value="C:ribosome"/>
    <property type="evidence" value="ECO:0007669"/>
    <property type="project" value="UniProtKB-KW"/>
</dbReference>
<evidence type="ECO:0000256" key="2">
    <source>
        <dbReference type="ARBA" id="ARBA00035483"/>
    </source>
</evidence>
<name>A0A7C5KEG4_9BACT</name>
<dbReference type="Pfam" id="PF00829">
    <property type="entry name" value="Ribosomal_L21p"/>
    <property type="match status" value="1"/>
</dbReference>
<gene>
    <name evidence="3" type="ORF">ENL70_01965</name>
</gene>
<keyword evidence="3" id="KW-0687">Ribonucleoprotein</keyword>
<comment type="similarity">
    <text evidence="1">Belongs to the bacterial ribosomal protein bL21 family.</text>
</comment>
<dbReference type="InterPro" id="IPR036164">
    <property type="entry name" value="bL21-like_sf"/>
</dbReference>
<dbReference type="PANTHER" id="PTHR21349:SF0">
    <property type="entry name" value="LARGE RIBOSOMAL SUBUNIT PROTEIN BL21M"/>
    <property type="match status" value="1"/>
</dbReference>
<dbReference type="PANTHER" id="PTHR21349">
    <property type="entry name" value="50S RIBOSOMAL PROTEIN L21"/>
    <property type="match status" value="1"/>
</dbReference>
<dbReference type="GO" id="GO:0005737">
    <property type="term" value="C:cytoplasm"/>
    <property type="evidence" value="ECO:0007669"/>
    <property type="project" value="UniProtKB-ARBA"/>
</dbReference>
<comment type="caution">
    <text evidence="3">The sequence shown here is derived from an EMBL/GenBank/DDBJ whole genome shotgun (WGS) entry which is preliminary data.</text>
</comment>
<dbReference type="SUPFAM" id="SSF141091">
    <property type="entry name" value="L21p-like"/>
    <property type="match status" value="1"/>
</dbReference>